<keyword evidence="2" id="KW-1185">Reference proteome</keyword>
<organism evidence="1 2">
    <name type="scientific">Zootermopsis nevadensis</name>
    <name type="common">Dampwood termite</name>
    <dbReference type="NCBI Taxonomy" id="136037"/>
    <lineage>
        <taxon>Eukaryota</taxon>
        <taxon>Metazoa</taxon>
        <taxon>Ecdysozoa</taxon>
        <taxon>Arthropoda</taxon>
        <taxon>Hexapoda</taxon>
        <taxon>Insecta</taxon>
        <taxon>Pterygota</taxon>
        <taxon>Neoptera</taxon>
        <taxon>Polyneoptera</taxon>
        <taxon>Dictyoptera</taxon>
        <taxon>Blattodea</taxon>
        <taxon>Blattoidea</taxon>
        <taxon>Termitoidae</taxon>
        <taxon>Termopsidae</taxon>
        <taxon>Zootermopsis</taxon>
    </lineage>
</organism>
<dbReference type="EMBL" id="KK852705">
    <property type="protein sequence ID" value="KDR18026.1"/>
    <property type="molecule type" value="Genomic_DNA"/>
</dbReference>
<gene>
    <name evidence="1" type="ORF">L798_07818</name>
</gene>
<sequence>MMKHTGRTALIPLHTLPTMRSPYAAEWIWTMQQIATFLPPAKNLALW</sequence>
<evidence type="ECO:0000313" key="1">
    <source>
        <dbReference type="EMBL" id="KDR18026.1"/>
    </source>
</evidence>
<name>A0A067R4C3_ZOONE</name>
<dbReference type="Proteomes" id="UP000027135">
    <property type="component" value="Unassembled WGS sequence"/>
</dbReference>
<dbReference type="AlphaFoldDB" id="A0A067R4C3"/>
<accession>A0A067R4C3</accession>
<reference evidence="1 2" key="1">
    <citation type="journal article" date="2014" name="Nat. Commun.">
        <title>Molecular traces of alternative social organization in a termite genome.</title>
        <authorList>
            <person name="Terrapon N."/>
            <person name="Li C."/>
            <person name="Robertson H.M."/>
            <person name="Ji L."/>
            <person name="Meng X."/>
            <person name="Booth W."/>
            <person name="Chen Z."/>
            <person name="Childers C.P."/>
            <person name="Glastad K.M."/>
            <person name="Gokhale K."/>
            <person name="Gowin J."/>
            <person name="Gronenberg W."/>
            <person name="Hermansen R.A."/>
            <person name="Hu H."/>
            <person name="Hunt B.G."/>
            <person name="Huylmans A.K."/>
            <person name="Khalil S.M."/>
            <person name="Mitchell R.D."/>
            <person name="Munoz-Torres M.C."/>
            <person name="Mustard J.A."/>
            <person name="Pan H."/>
            <person name="Reese J.T."/>
            <person name="Scharf M.E."/>
            <person name="Sun F."/>
            <person name="Vogel H."/>
            <person name="Xiao J."/>
            <person name="Yang W."/>
            <person name="Yang Z."/>
            <person name="Yang Z."/>
            <person name="Zhou J."/>
            <person name="Zhu J."/>
            <person name="Brent C.S."/>
            <person name="Elsik C.G."/>
            <person name="Goodisman M.A."/>
            <person name="Liberles D.A."/>
            <person name="Roe R.M."/>
            <person name="Vargo E.L."/>
            <person name="Vilcinskas A."/>
            <person name="Wang J."/>
            <person name="Bornberg-Bauer E."/>
            <person name="Korb J."/>
            <person name="Zhang G."/>
            <person name="Liebig J."/>
        </authorList>
    </citation>
    <scope>NUCLEOTIDE SEQUENCE [LARGE SCALE GENOMIC DNA]</scope>
    <source>
        <tissue evidence="1">Whole organism</tissue>
    </source>
</reference>
<proteinExistence type="predicted"/>
<protein>
    <submittedName>
        <fullName evidence="1">Uncharacterized protein</fullName>
    </submittedName>
</protein>
<evidence type="ECO:0000313" key="2">
    <source>
        <dbReference type="Proteomes" id="UP000027135"/>
    </source>
</evidence>
<dbReference type="InParanoid" id="A0A067R4C3"/>